<evidence type="ECO:0000313" key="4">
    <source>
        <dbReference type="Proteomes" id="UP000594638"/>
    </source>
</evidence>
<keyword evidence="2" id="KW-0472">Membrane</keyword>
<evidence type="ECO:0000313" key="3">
    <source>
        <dbReference type="EMBL" id="CAA2992471.1"/>
    </source>
</evidence>
<name>A0A8S0SJH0_OLEEU</name>
<accession>A0A8S0SJH0</accession>
<protein>
    <submittedName>
        <fullName evidence="3">Proline-rich receptor kinase PERK2</fullName>
    </submittedName>
</protein>
<organism evidence="3 4">
    <name type="scientific">Olea europaea subsp. europaea</name>
    <dbReference type="NCBI Taxonomy" id="158383"/>
    <lineage>
        <taxon>Eukaryota</taxon>
        <taxon>Viridiplantae</taxon>
        <taxon>Streptophyta</taxon>
        <taxon>Embryophyta</taxon>
        <taxon>Tracheophyta</taxon>
        <taxon>Spermatophyta</taxon>
        <taxon>Magnoliopsida</taxon>
        <taxon>eudicotyledons</taxon>
        <taxon>Gunneridae</taxon>
        <taxon>Pentapetalae</taxon>
        <taxon>asterids</taxon>
        <taxon>lamiids</taxon>
        <taxon>Lamiales</taxon>
        <taxon>Oleaceae</taxon>
        <taxon>Oleeae</taxon>
        <taxon>Olea</taxon>
    </lineage>
</organism>
<feature type="compositionally biased region" description="Basic and acidic residues" evidence="1">
    <location>
        <begin position="133"/>
        <end position="146"/>
    </location>
</feature>
<dbReference type="GO" id="GO:0009834">
    <property type="term" value="P:plant-type secondary cell wall biogenesis"/>
    <property type="evidence" value="ECO:0007669"/>
    <property type="project" value="InterPro"/>
</dbReference>
<dbReference type="PANTHER" id="PTHR35697:SF1">
    <property type="entry name" value="PROTEIN TRACHEARY ELEMENT DIFFERENTIATION-RELATED 7"/>
    <property type="match status" value="1"/>
</dbReference>
<comment type="caution">
    <text evidence="3">The sequence shown here is derived from an EMBL/GenBank/DDBJ whole genome shotgun (WGS) entry which is preliminary data.</text>
</comment>
<dbReference type="PANTHER" id="PTHR35697">
    <property type="entry name" value="OS08G0108300 PROTEIN"/>
    <property type="match status" value="1"/>
</dbReference>
<keyword evidence="4" id="KW-1185">Reference proteome</keyword>
<dbReference type="AlphaFoldDB" id="A0A8S0SJH0"/>
<feature type="region of interest" description="Disordered" evidence="1">
    <location>
        <begin position="19"/>
        <end position="39"/>
    </location>
</feature>
<gene>
    <name evidence="3" type="ORF">OLEA9_A094244</name>
</gene>
<evidence type="ECO:0000256" key="2">
    <source>
        <dbReference type="SAM" id="Phobius"/>
    </source>
</evidence>
<proteinExistence type="predicted"/>
<feature type="region of interest" description="Disordered" evidence="1">
    <location>
        <begin position="133"/>
        <end position="158"/>
    </location>
</feature>
<keyword evidence="3" id="KW-0675">Receptor</keyword>
<keyword evidence="3" id="KW-0808">Transferase</keyword>
<keyword evidence="2" id="KW-1133">Transmembrane helix</keyword>
<dbReference type="Gramene" id="OE9A094244T1">
    <property type="protein sequence ID" value="OE9A094244C1"/>
    <property type="gene ID" value="OE9A094244"/>
</dbReference>
<evidence type="ECO:0000256" key="1">
    <source>
        <dbReference type="SAM" id="MobiDB-lite"/>
    </source>
</evidence>
<reference evidence="3 4" key="1">
    <citation type="submission" date="2019-12" db="EMBL/GenBank/DDBJ databases">
        <authorList>
            <person name="Alioto T."/>
            <person name="Alioto T."/>
            <person name="Gomez Garrido J."/>
        </authorList>
    </citation>
    <scope>NUCLEOTIDE SEQUENCE [LARGE SCALE GENOMIC DNA]</scope>
</reference>
<keyword evidence="2" id="KW-0812">Transmembrane</keyword>
<dbReference type="OrthoDB" id="785473at2759"/>
<sequence length="158" mass="17675">MEFVFSSTQSTLIFKKPNSKMASPVNSRHFPAPPPPSSSDNSTTVIIVVFISFGCLFFVAFCLFALWCFVSKRRNRKKTVQETDLIHANEHRRIKEAIVEGPHGPHAVVLSVEDDKHFDEKIIKNEKLGKNMHAESSEIVASRDIESGESSSNSNQKA</sequence>
<feature type="compositionally biased region" description="Polar residues" evidence="1">
    <location>
        <begin position="148"/>
        <end position="158"/>
    </location>
</feature>
<dbReference type="GO" id="GO:0016301">
    <property type="term" value="F:kinase activity"/>
    <property type="evidence" value="ECO:0007669"/>
    <property type="project" value="UniProtKB-KW"/>
</dbReference>
<dbReference type="InterPro" id="IPR044950">
    <property type="entry name" value="TED6/7"/>
</dbReference>
<dbReference type="EMBL" id="CACTIH010005437">
    <property type="protein sequence ID" value="CAA2992471.1"/>
    <property type="molecule type" value="Genomic_DNA"/>
</dbReference>
<dbReference type="Proteomes" id="UP000594638">
    <property type="component" value="Unassembled WGS sequence"/>
</dbReference>
<feature type="transmembrane region" description="Helical" evidence="2">
    <location>
        <begin position="45"/>
        <end position="70"/>
    </location>
</feature>
<keyword evidence="3" id="KW-0418">Kinase</keyword>